<name>A0ABQ5VQ11_9RHOB</name>
<evidence type="ECO:0000313" key="2">
    <source>
        <dbReference type="EMBL" id="GLQ29176.1"/>
    </source>
</evidence>
<organism evidence="2 3">
    <name type="scientific">Sulfitobacter pacificus</name>
    <dbReference type="NCBI Taxonomy" id="1499314"/>
    <lineage>
        <taxon>Bacteria</taxon>
        <taxon>Pseudomonadati</taxon>
        <taxon>Pseudomonadota</taxon>
        <taxon>Alphaproteobacteria</taxon>
        <taxon>Rhodobacterales</taxon>
        <taxon>Roseobacteraceae</taxon>
        <taxon>Sulfitobacter</taxon>
    </lineage>
</organism>
<feature type="domain" description="WGR" evidence="1">
    <location>
        <begin position="1"/>
        <end position="88"/>
    </location>
</feature>
<dbReference type="SMART" id="SM00773">
    <property type="entry name" value="WGR"/>
    <property type="match status" value="1"/>
</dbReference>
<sequence>MRYRLEKIIPAKRQRRFYELSVSQTLFGEWCLTREWGRIGAKGGQKMVAYLASEQDAIVALRQLKATKTRRGYATIPVQLEMFSALLR</sequence>
<dbReference type="InterPro" id="IPR036930">
    <property type="entry name" value="WGR_dom_sf"/>
</dbReference>
<gene>
    <name evidence="2" type="ORF">GCM10007927_39790</name>
</gene>
<reference evidence="2" key="1">
    <citation type="journal article" date="2014" name="Int. J. Syst. Evol. Microbiol.">
        <title>Complete genome of a new Firmicutes species belonging to the dominant human colonic microbiota ('Ruminococcus bicirculans') reveals two chromosomes and a selective capacity to utilize plant glucans.</title>
        <authorList>
            <consortium name="NISC Comparative Sequencing Program"/>
            <person name="Wegmann U."/>
            <person name="Louis P."/>
            <person name="Goesmann A."/>
            <person name="Henrissat B."/>
            <person name="Duncan S.H."/>
            <person name="Flint H.J."/>
        </authorList>
    </citation>
    <scope>NUCLEOTIDE SEQUENCE</scope>
    <source>
        <strain evidence="2">NBRC 109915</strain>
    </source>
</reference>
<dbReference type="CDD" id="cd07996">
    <property type="entry name" value="WGR_MMR_like"/>
    <property type="match status" value="1"/>
</dbReference>
<evidence type="ECO:0000313" key="3">
    <source>
        <dbReference type="Proteomes" id="UP001161388"/>
    </source>
</evidence>
<accession>A0ABQ5VQ11</accession>
<reference evidence="2" key="2">
    <citation type="submission" date="2023-01" db="EMBL/GenBank/DDBJ databases">
        <title>Draft genome sequence of Sulfitobacter pacificus strain NBRC 109915.</title>
        <authorList>
            <person name="Sun Q."/>
            <person name="Mori K."/>
        </authorList>
    </citation>
    <scope>NUCLEOTIDE SEQUENCE</scope>
    <source>
        <strain evidence="2">NBRC 109915</strain>
    </source>
</reference>
<dbReference type="PROSITE" id="PS51977">
    <property type="entry name" value="WGR"/>
    <property type="match status" value="1"/>
</dbReference>
<dbReference type="InterPro" id="IPR049809">
    <property type="entry name" value="YehF/YfeS-like_WGR"/>
</dbReference>
<protein>
    <recommendedName>
        <fullName evidence="1">WGR domain-containing protein</fullName>
    </recommendedName>
</protein>
<keyword evidence="3" id="KW-1185">Reference proteome</keyword>
<dbReference type="SUPFAM" id="SSF142921">
    <property type="entry name" value="WGR domain-like"/>
    <property type="match status" value="1"/>
</dbReference>
<dbReference type="Pfam" id="PF05406">
    <property type="entry name" value="WGR"/>
    <property type="match status" value="1"/>
</dbReference>
<dbReference type="RefSeq" id="WP_284376421.1">
    <property type="nucleotide sequence ID" value="NZ_BSNL01000007.1"/>
</dbReference>
<comment type="caution">
    <text evidence="2">The sequence shown here is derived from an EMBL/GenBank/DDBJ whole genome shotgun (WGS) entry which is preliminary data.</text>
</comment>
<dbReference type="InterPro" id="IPR008893">
    <property type="entry name" value="WGR_domain"/>
</dbReference>
<proteinExistence type="predicted"/>
<dbReference type="Gene3D" id="2.20.140.10">
    <property type="entry name" value="WGR domain"/>
    <property type="match status" value="1"/>
</dbReference>
<dbReference type="EMBL" id="BSNL01000007">
    <property type="protein sequence ID" value="GLQ29176.1"/>
    <property type="molecule type" value="Genomic_DNA"/>
</dbReference>
<dbReference type="Proteomes" id="UP001161388">
    <property type="component" value="Unassembled WGS sequence"/>
</dbReference>
<evidence type="ECO:0000259" key="1">
    <source>
        <dbReference type="PROSITE" id="PS51977"/>
    </source>
</evidence>